<feature type="region of interest" description="Disordered" evidence="1">
    <location>
        <begin position="209"/>
        <end position="250"/>
    </location>
</feature>
<feature type="compositionally biased region" description="Polar residues" evidence="1">
    <location>
        <begin position="56"/>
        <end position="66"/>
    </location>
</feature>
<evidence type="ECO:0000256" key="1">
    <source>
        <dbReference type="SAM" id="MobiDB-lite"/>
    </source>
</evidence>
<sequence>MKGKNLTLHKSPKRKREDTDPQRRRISTSPSASHSTASQQDSVADDASIGVGANSPLPSVSGQLQNLDIRGKENQVIRPLFAKHGAGNDQQTGKVVQSAHPPRNNAPKATTPEPKTAKPQKQLNEKDSKPATTPSPQRKLKASPRQKPNKTRSKSPPLAGHPEENPLTWHDSEITGYNPEDPDDDGYGINGIGFRPTAAMAWDRLQKRNKQVEEWKSREAKEARDKRRERRVAPVEETISIPAGSPKGNKRVKFDMKAMTA</sequence>
<dbReference type="Proteomes" id="UP000224634">
    <property type="component" value="Unassembled WGS sequence"/>
</dbReference>
<proteinExistence type="predicted"/>
<feature type="compositionally biased region" description="Basic and acidic residues" evidence="1">
    <location>
        <begin position="209"/>
        <end position="234"/>
    </location>
</feature>
<accession>A0A2B7YBT2</accession>
<feature type="region of interest" description="Disordered" evidence="1">
    <location>
        <begin position="1"/>
        <end position="66"/>
    </location>
</feature>
<feature type="region of interest" description="Disordered" evidence="1">
    <location>
        <begin position="78"/>
        <end position="192"/>
    </location>
</feature>
<comment type="caution">
    <text evidence="2">The sequence shown here is derived from an EMBL/GenBank/DDBJ whole genome shotgun (WGS) entry which is preliminary data.</text>
</comment>
<reference evidence="2 3" key="1">
    <citation type="submission" date="2017-10" db="EMBL/GenBank/DDBJ databases">
        <title>Comparative genomics in systemic dimorphic fungi from Ajellomycetaceae.</title>
        <authorList>
            <person name="Munoz J.F."/>
            <person name="Mcewen J.G."/>
            <person name="Clay O.K."/>
            <person name="Cuomo C.A."/>
        </authorList>
    </citation>
    <scope>NUCLEOTIDE SEQUENCE [LARGE SCALE GENOMIC DNA]</scope>
    <source>
        <strain evidence="2 3">UAMH7299</strain>
    </source>
</reference>
<evidence type="ECO:0000313" key="2">
    <source>
        <dbReference type="EMBL" id="PGH18660.1"/>
    </source>
</evidence>
<protein>
    <submittedName>
        <fullName evidence="2">Uncharacterized protein</fullName>
    </submittedName>
</protein>
<keyword evidence="3" id="KW-1185">Reference proteome</keyword>
<dbReference type="OrthoDB" id="5391950at2759"/>
<feature type="compositionally biased region" description="Low complexity" evidence="1">
    <location>
        <begin position="27"/>
        <end position="38"/>
    </location>
</feature>
<evidence type="ECO:0000313" key="3">
    <source>
        <dbReference type="Proteomes" id="UP000224634"/>
    </source>
</evidence>
<name>A0A2B7YBT2_POLH7</name>
<gene>
    <name evidence="2" type="ORF">AJ80_04408</name>
</gene>
<feature type="compositionally biased region" description="Basic residues" evidence="1">
    <location>
        <begin position="138"/>
        <end position="153"/>
    </location>
</feature>
<dbReference type="AlphaFoldDB" id="A0A2B7YBT2"/>
<organism evidence="2 3">
    <name type="scientific">Polytolypa hystricis (strain UAMH7299)</name>
    <dbReference type="NCBI Taxonomy" id="1447883"/>
    <lineage>
        <taxon>Eukaryota</taxon>
        <taxon>Fungi</taxon>
        <taxon>Dikarya</taxon>
        <taxon>Ascomycota</taxon>
        <taxon>Pezizomycotina</taxon>
        <taxon>Eurotiomycetes</taxon>
        <taxon>Eurotiomycetidae</taxon>
        <taxon>Onygenales</taxon>
        <taxon>Onygenales incertae sedis</taxon>
        <taxon>Polytolypa</taxon>
    </lineage>
</organism>
<dbReference type="EMBL" id="PDNA01000056">
    <property type="protein sequence ID" value="PGH18660.1"/>
    <property type="molecule type" value="Genomic_DNA"/>
</dbReference>